<evidence type="ECO:0000256" key="1">
    <source>
        <dbReference type="SAM" id="Phobius"/>
    </source>
</evidence>
<sequence length="130" mass="14750">MNVIGIVGFVTSVVSIVLNLILVKSEHRHEKLSDTAGKKWYIASTLMMGTVVFGILLIDFNVVIDPFRMMQGILAAGALYLCFNGWLEKKYIRHTRRHMISFTIAFLLIAFLAWATLAADREVLMSFRLQ</sequence>
<name>A0A4P8XF48_9BACL</name>
<reference evidence="2 3" key="1">
    <citation type="submission" date="2019-05" db="EMBL/GenBank/DDBJ databases">
        <authorList>
            <person name="Chen C."/>
        </authorList>
    </citation>
    <scope>NUCLEOTIDE SEQUENCE [LARGE SCALE GENOMIC DNA]</scope>
    <source>
        <strain evidence="2 3">HB172198</strain>
    </source>
</reference>
<feature type="transmembrane region" description="Helical" evidence="1">
    <location>
        <begin position="6"/>
        <end position="23"/>
    </location>
</feature>
<feature type="transmembrane region" description="Helical" evidence="1">
    <location>
        <begin position="44"/>
        <end position="64"/>
    </location>
</feature>
<keyword evidence="1" id="KW-0472">Membrane</keyword>
<dbReference type="KEGG" id="palo:E6C60_0250"/>
<gene>
    <name evidence="2" type="ORF">E6C60_0250</name>
</gene>
<evidence type="ECO:0000313" key="3">
    <source>
        <dbReference type="Proteomes" id="UP000300879"/>
    </source>
</evidence>
<keyword evidence="3" id="KW-1185">Reference proteome</keyword>
<keyword evidence="1" id="KW-0812">Transmembrane</keyword>
<feature type="transmembrane region" description="Helical" evidence="1">
    <location>
        <begin position="99"/>
        <end position="119"/>
    </location>
</feature>
<dbReference type="Proteomes" id="UP000300879">
    <property type="component" value="Chromosome"/>
</dbReference>
<feature type="transmembrane region" description="Helical" evidence="1">
    <location>
        <begin position="70"/>
        <end position="87"/>
    </location>
</feature>
<dbReference type="OrthoDB" id="2657315at2"/>
<evidence type="ECO:0000313" key="2">
    <source>
        <dbReference type="EMBL" id="QCT00976.1"/>
    </source>
</evidence>
<accession>A0A4P8XF48</accession>
<dbReference type="AlphaFoldDB" id="A0A4P8XF48"/>
<keyword evidence="1" id="KW-1133">Transmembrane helix</keyword>
<organism evidence="2 3">
    <name type="scientific">Paenibacillus algicola</name>
    <dbReference type="NCBI Taxonomy" id="2565926"/>
    <lineage>
        <taxon>Bacteria</taxon>
        <taxon>Bacillati</taxon>
        <taxon>Bacillota</taxon>
        <taxon>Bacilli</taxon>
        <taxon>Bacillales</taxon>
        <taxon>Paenibacillaceae</taxon>
        <taxon>Paenibacillus</taxon>
    </lineage>
</organism>
<dbReference type="EMBL" id="CP040396">
    <property type="protein sequence ID" value="QCT00976.1"/>
    <property type="molecule type" value="Genomic_DNA"/>
</dbReference>
<protein>
    <submittedName>
        <fullName evidence="2">Uncharacterized protein</fullName>
    </submittedName>
</protein>
<proteinExistence type="predicted"/>
<dbReference type="RefSeq" id="WP_138224104.1">
    <property type="nucleotide sequence ID" value="NZ_CP040396.1"/>
</dbReference>